<gene>
    <name evidence="1" type="ORF">SAMN04487771_11062</name>
</gene>
<dbReference type="EMBL" id="FOIL01000106">
    <property type="protein sequence ID" value="SEU00345.1"/>
    <property type="molecule type" value="Genomic_DNA"/>
</dbReference>
<protein>
    <submittedName>
        <fullName evidence="1">Uncharacterized protein</fullName>
    </submittedName>
</protein>
<evidence type="ECO:0000313" key="2">
    <source>
        <dbReference type="Proteomes" id="UP000199820"/>
    </source>
</evidence>
<dbReference type="RefSeq" id="WP_074650841.1">
    <property type="nucleotide sequence ID" value="NZ_FOIL01000106.1"/>
</dbReference>
<keyword evidence="2" id="KW-1185">Reference proteome</keyword>
<organism evidence="1 2">
    <name type="scientific">[Clostridium] aminophilum</name>
    <dbReference type="NCBI Taxonomy" id="1526"/>
    <lineage>
        <taxon>Bacteria</taxon>
        <taxon>Bacillati</taxon>
        <taxon>Bacillota</taxon>
        <taxon>Clostridia</taxon>
        <taxon>Lachnospirales</taxon>
        <taxon>Lachnospiraceae</taxon>
    </lineage>
</organism>
<proteinExistence type="predicted"/>
<dbReference type="OrthoDB" id="378694at2"/>
<accession>A0A1I0ITK8</accession>
<name>A0A1I0ITK8_9FIRM</name>
<dbReference type="AlphaFoldDB" id="A0A1I0ITK8"/>
<sequence>MEALESEALKKFEKKIDRQKGKDTAEMSFKEIQVLLDKFPDAIVYLYKLVNTQNWNASKQDCEMLCDYLLVKENPLIPVKFTNLTYAGICKKNKFGWIEKDYRRNSRDGYPGKMKKIKDRNYFDSYPLDTINEKHLAMRVFTQCRKTDVLKMIPGLGYILDYEMPIGGRNKQLYKIQSGEKYDSTDLNYRSGVHIHIKDSDKLYVTGNCDLVAFDDNQFIVLELKDTDSSEPIIRAILEAYTYKQLLNTSQAAKWLRKHYMEILGNDTEYSWRAAPLLYIKGDQHKEYADAKKNSALKKLTEELDVKPIWYDIDADANEIVIRTDEF</sequence>
<reference evidence="1 2" key="1">
    <citation type="submission" date="2016-10" db="EMBL/GenBank/DDBJ databases">
        <authorList>
            <person name="de Groot N.N."/>
        </authorList>
    </citation>
    <scope>NUCLEOTIDE SEQUENCE [LARGE SCALE GENOMIC DNA]</scope>
    <source>
        <strain evidence="1 2">KH1P1</strain>
    </source>
</reference>
<dbReference type="Proteomes" id="UP000199820">
    <property type="component" value="Unassembled WGS sequence"/>
</dbReference>
<evidence type="ECO:0000313" key="1">
    <source>
        <dbReference type="EMBL" id="SEU00345.1"/>
    </source>
</evidence>